<reference evidence="2" key="1">
    <citation type="journal article" date="2022" name="Nat. Commun.">
        <title>Chromosome evolution and the genetic basis of agronomically important traits in greater yam.</title>
        <authorList>
            <person name="Bredeson J.V."/>
            <person name="Lyons J.B."/>
            <person name="Oniyinde I.O."/>
            <person name="Okereke N.R."/>
            <person name="Kolade O."/>
            <person name="Nnabue I."/>
            <person name="Nwadili C.O."/>
            <person name="Hribova E."/>
            <person name="Parker M."/>
            <person name="Nwogha J."/>
            <person name="Shu S."/>
            <person name="Carlson J."/>
            <person name="Kariba R."/>
            <person name="Muthemba S."/>
            <person name="Knop K."/>
            <person name="Barton G.J."/>
            <person name="Sherwood A.V."/>
            <person name="Lopez-Montes A."/>
            <person name="Asiedu R."/>
            <person name="Jamnadass R."/>
            <person name="Muchugi A."/>
            <person name="Goodstein D."/>
            <person name="Egesi C.N."/>
            <person name="Featherston J."/>
            <person name="Asfaw A."/>
            <person name="Simpson G.G."/>
            <person name="Dolezel J."/>
            <person name="Hendre P.S."/>
            <person name="Van Deynze A."/>
            <person name="Kumar P.L."/>
            <person name="Obidiegwu J.E."/>
            <person name="Bhattacharjee R."/>
            <person name="Rokhsar D.S."/>
        </authorList>
    </citation>
    <scope>NUCLEOTIDE SEQUENCE [LARGE SCALE GENOMIC DNA]</scope>
    <source>
        <strain evidence="2">cv. TDa95/00328</strain>
    </source>
</reference>
<evidence type="ECO:0000313" key="1">
    <source>
        <dbReference type="EMBL" id="KAH7661612.1"/>
    </source>
</evidence>
<comment type="caution">
    <text evidence="1">The sequence shown here is derived from an EMBL/GenBank/DDBJ whole genome shotgun (WGS) entry which is preliminary data.</text>
</comment>
<evidence type="ECO:0000313" key="2">
    <source>
        <dbReference type="Proteomes" id="UP000827976"/>
    </source>
</evidence>
<dbReference type="EMBL" id="CM037025">
    <property type="protein sequence ID" value="KAH7661612.1"/>
    <property type="molecule type" value="Genomic_DNA"/>
</dbReference>
<accession>A0ACB7UMB5</accession>
<name>A0ACB7UMB5_DIOAL</name>
<keyword evidence="2" id="KW-1185">Reference proteome</keyword>
<proteinExistence type="predicted"/>
<organism evidence="1 2">
    <name type="scientific">Dioscorea alata</name>
    <name type="common">Purple yam</name>
    <dbReference type="NCBI Taxonomy" id="55571"/>
    <lineage>
        <taxon>Eukaryota</taxon>
        <taxon>Viridiplantae</taxon>
        <taxon>Streptophyta</taxon>
        <taxon>Embryophyta</taxon>
        <taxon>Tracheophyta</taxon>
        <taxon>Spermatophyta</taxon>
        <taxon>Magnoliopsida</taxon>
        <taxon>Liliopsida</taxon>
        <taxon>Dioscoreales</taxon>
        <taxon>Dioscoreaceae</taxon>
        <taxon>Dioscorea</taxon>
    </lineage>
</organism>
<sequence length="533" mass="59119">MGPRRRSKGKVDREAEEEELEEREARSVVVLTSSDDEEANKDLSLEIVEKARNRRGKRLLLAENDGVAERVPLVELSSASDDGVDGGVGGELVVPEEEAEEKKKRKKRKKSKKSKEVVEEDGAAGMLIKGEETLGMADSVHTGANGASDLTVLPELVNAHRKDDDPLVTEDSLTNEPSDNVILRKLLRGPRYFDPGDSTWQGSCFNCGEEGHAAANCTAEKRRRPCFVCGMFGHNSYQCTKGQDCFICRRRGHFAKDCPDKHQRNSHDYKICLRCGDAGHDMLTCTNDYAPEDMKDIQCYVCRKFGHLCCVDFKQEGSGEVFCYICAQSGHTGAGCAKQSTIDVDTSPTLCYKCGEEGHFARGCIKSTKSDRSDKFMGKLHTPPRKFSLGESSTTSRRFASGESSKRSQKYVEDKKGFQSAPHYGGKTHNKQRMQHEGRWNGTPRMSRSNGGWTVDGPGETTKGRHKASGWVSPSTYGESYNKKQFTPSSGHYSSSRSSPRKHKYFSNSQNSASRHGLSDFRSGRSQGHYGRN</sequence>
<gene>
    <name evidence="1" type="ORF">IHE45_15G076000</name>
</gene>
<protein>
    <submittedName>
        <fullName evidence="1">Zinc finger CCHC-type protein</fullName>
    </submittedName>
</protein>
<dbReference type="Proteomes" id="UP000827976">
    <property type="component" value="Chromosome 15"/>
</dbReference>